<keyword evidence="3 8" id="KW-0597">Phosphoprotein</keyword>
<feature type="modified residue" description="4-aspartylphosphate" evidence="8">
    <location>
        <position position="56"/>
    </location>
</feature>
<dbReference type="PANTHER" id="PTHR48111">
    <property type="entry name" value="REGULATOR OF RPOS"/>
    <property type="match status" value="1"/>
</dbReference>
<dbReference type="Gene3D" id="3.40.50.2300">
    <property type="match status" value="1"/>
</dbReference>
<dbReference type="CDD" id="cd00383">
    <property type="entry name" value="trans_reg_C"/>
    <property type="match status" value="1"/>
</dbReference>
<dbReference type="STRING" id="264462.Bd1759"/>
<dbReference type="Pfam" id="PF00072">
    <property type="entry name" value="Response_reg"/>
    <property type="match status" value="1"/>
</dbReference>
<dbReference type="GO" id="GO:0045893">
    <property type="term" value="P:positive regulation of DNA-templated transcription"/>
    <property type="evidence" value="ECO:0007669"/>
    <property type="project" value="UniProtKB-ARBA"/>
</dbReference>
<keyword evidence="13" id="KW-1185">Reference proteome</keyword>
<keyword evidence="7" id="KW-0804">Transcription</keyword>
<evidence type="ECO:0000256" key="4">
    <source>
        <dbReference type="ARBA" id="ARBA00023012"/>
    </source>
</evidence>
<keyword evidence="6 9" id="KW-0238">DNA-binding</keyword>
<comment type="subcellular location">
    <subcellularLocation>
        <location evidence="1">Cytoplasm</location>
    </subcellularLocation>
</comment>
<dbReference type="EMBL" id="BX842650">
    <property type="protein sequence ID" value="CAE79624.1"/>
    <property type="molecule type" value="Genomic_DNA"/>
</dbReference>
<dbReference type="Gene3D" id="6.10.250.690">
    <property type="match status" value="1"/>
</dbReference>
<evidence type="ECO:0000313" key="12">
    <source>
        <dbReference type="EMBL" id="CAE79624.1"/>
    </source>
</evidence>
<organism evidence="12 13">
    <name type="scientific">Bdellovibrio bacteriovorus (strain ATCC 15356 / DSM 50701 / NCIMB 9529 / HD100)</name>
    <dbReference type="NCBI Taxonomy" id="264462"/>
    <lineage>
        <taxon>Bacteria</taxon>
        <taxon>Pseudomonadati</taxon>
        <taxon>Bdellovibrionota</taxon>
        <taxon>Bdellovibrionia</taxon>
        <taxon>Bdellovibrionales</taxon>
        <taxon>Pseudobdellovibrionaceae</taxon>
        <taxon>Bdellovibrio</taxon>
    </lineage>
</organism>
<evidence type="ECO:0000259" key="11">
    <source>
        <dbReference type="PROSITE" id="PS51755"/>
    </source>
</evidence>
<keyword evidence="2" id="KW-0963">Cytoplasm</keyword>
<evidence type="ECO:0000256" key="8">
    <source>
        <dbReference type="PROSITE-ProRule" id="PRU00169"/>
    </source>
</evidence>
<dbReference type="PROSITE" id="PS50110">
    <property type="entry name" value="RESPONSE_REGULATORY"/>
    <property type="match status" value="1"/>
</dbReference>
<reference evidence="12 13" key="1">
    <citation type="journal article" date="2004" name="Science">
        <title>A predator unmasked: life cycle of Bdellovibrio bacteriovorus from a genomic perspective.</title>
        <authorList>
            <person name="Rendulic S."/>
            <person name="Jagtap P."/>
            <person name="Rosinus A."/>
            <person name="Eppinger M."/>
            <person name="Baar C."/>
            <person name="Lanz C."/>
            <person name="Keller H."/>
            <person name="Lambert C."/>
            <person name="Evans K.J."/>
            <person name="Goesmann A."/>
            <person name="Meyer F."/>
            <person name="Sockett R.E."/>
            <person name="Schuster S.C."/>
        </authorList>
    </citation>
    <scope>NUCLEOTIDE SEQUENCE [LARGE SCALE GENOMIC DNA]</scope>
    <source>
        <strain evidence="13">ATCC 15356 / DSM 50701 / NCIMB 9529 / HD100</strain>
    </source>
</reference>
<proteinExistence type="predicted"/>
<dbReference type="CDD" id="cd17620">
    <property type="entry name" value="REC_OmpR_KdpE-like"/>
    <property type="match status" value="1"/>
</dbReference>
<evidence type="ECO:0000313" key="13">
    <source>
        <dbReference type="Proteomes" id="UP000008080"/>
    </source>
</evidence>
<dbReference type="PANTHER" id="PTHR48111:SF50">
    <property type="entry name" value="KDP OPERON TRANSCRIPTIONAL REGULATORY PROTEIN KDPE"/>
    <property type="match status" value="1"/>
</dbReference>
<gene>
    <name evidence="12" type="primary">kdpE</name>
    <name evidence="12" type="ordered locus">Bd1759</name>
</gene>
<dbReference type="GO" id="GO:0032993">
    <property type="term" value="C:protein-DNA complex"/>
    <property type="evidence" value="ECO:0007669"/>
    <property type="project" value="TreeGrafter"/>
</dbReference>
<dbReference type="AlphaFoldDB" id="Q6MM81"/>
<feature type="domain" description="Response regulatory" evidence="10">
    <location>
        <begin position="7"/>
        <end position="120"/>
    </location>
</feature>
<dbReference type="InterPro" id="IPR036388">
    <property type="entry name" value="WH-like_DNA-bd_sf"/>
</dbReference>
<dbReference type="InterPro" id="IPR011006">
    <property type="entry name" value="CheY-like_superfamily"/>
</dbReference>
<dbReference type="KEGG" id="bba:Bd1759"/>
<evidence type="ECO:0000256" key="2">
    <source>
        <dbReference type="ARBA" id="ARBA00022490"/>
    </source>
</evidence>
<feature type="DNA-binding region" description="OmpR/PhoB-type" evidence="9">
    <location>
        <begin position="130"/>
        <end position="229"/>
    </location>
</feature>
<dbReference type="GO" id="GO:0005829">
    <property type="term" value="C:cytosol"/>
    <property type="evidence" value="ECO:0007669"/>
    <property type="project" value="TreeGrafter"/>
</dbReference>
<dbReference type="FunFam" id="3.40.50.2300:FF:000021">
    <property type="entry name" value="Two-component system response regulator KdpE"/>
    <property type="match status" value="1"/>
</dbReference>
<dbReference type="Gene3D" id="1.10.10.10">
    <property type="entry name" value="Winged helix-like DNA-binding domain superfamily/Winged helix DNA-binding domain"/>
    <property type="match status" value="1"/>
</dbReference>
<evidence type="ECO:0000256" key="5">
    <source>
        <dbReference type="ARBA" id="ARBA00023015"/>
    </source>
</evidence>
<evidence type="ECO:0000256" key="9">
    <source>
        <dbReference type="PROSITE-ProRule" id="PRU01091"/>
    </source>
</evidence>
<evidence type="ECO:0000256" key="1">
    <source>
        <dbReference type="ARBA" id="ARBA00004496"/>
    </source>
</evidence>
<dbReference type="InterPro" id="IPR001867">
    <property type="entry name" value="OmpR/PhoB-type_DNA-bd"/>
</dbReference>
<dbReference type="GO" id="GO:0042802">
    <property type="term" value="F:identical protein binding"/>
    <property type="evidence" value="ECO:0007669"/>
    <property type="project" value="UniProtKB-ARBA"/>
</dbReference>
<dbReference type="InterPro" id="IPR039420">
    <property type="entry name" value="WalR-like"/>
</dbReference>
<keyword evidence="4" id="KW-0902">Two-component regulatory system</keyword>
<evidence type="ECO:0000259" key="10">
    <source>
        <dbReference type="PROSITE" id="PS50110"/>
    </source>
</evidence>
<dbReference type="RefSeq" id="WP_011164226.1">
    <property type="nucleotide sequence ID" value="NC_005363.1"/>
</dbReference>
<dbReference type="GO" id="GO:0000156">
    <property type="term" value="F:phosphorelay response regulator activity"/>
    <property type="evidence" value="ECO:0007669"/>
    <property type="project" value="TreeGrafter"/>
</dbReference>
<dbReference type="SMART" id="SM00862">
    <property type="entry name" value="Trans_reg_C"/>
    <property type="match status" value="1"/>
</dbReference>
<dbReference type="PROSITE" id="PS51755">
    <property type="entry name" value="OMPR_PHOB"/>
    <property type="match status" value="1"/>
</dbReference>
<dbReference type="InterPro" id="IPR001789">
    <property type="entry name" value="Sig_transdc_resp-reg_receiver"/>
</dbReference>
<dbReference type="SMART" id="SM00448">
    <property type="entry name" value="REC"/>
    <property type="match status" value="1"/>
</dbReference>
<feature type="domain" description="OmpR/PhoB-type" evidence="11">
    <location>
        <begin position="130"/>
        <end position="229"/>
    </location>
</feature>
<dbReference type="HOGENOM" id="CLU_000445_30_8_7"/>
<dbReference type="eggNOG" id="COG0745">
    <property type="taxonomic scope" value="Bacteria"/>
</dbReference>
<dbReference type="GO" id="GO:0000987">
    <property type="term" value="F:cis-regulatory region sequence-specific DNA binding"/>
    <property type="evidence" value="ECO:0007669"/>
    <property type="project" value="UniProtKB-ARBA"/>
</dbReference>
<dbReference type="Pfam" id="PF00486">
    <property type="entry name" value="Trans_reg_C"/>
    <property type="match status" value="1"/>
</dbReference>
<protein>
    <submittedName>
        <fullName evidence="12">Two-component response regulator KdpE</fullName>
    </submittedName>
</protein>
<dbReference type="GeneID" id="93012737"/>
<keyword evidence="5" id="KW-0805">Transcription regulation</keyword>
<sequence>MKENLKKVLVIDDEASIRKLLRVSLEANAYQVEEAPSGRDGLAAAASLRPDLVLLDLGLPDMTGLHVLSELRSWSKVPVIVLTVQDSDNDKIAALDGGADDYITKPFSVPELLVRMRVALRHSPQNAAEKTEMVSGPLKVDVPGHTVTVEGELVKLTATEFNILKVLIKNKDKVVTHRMLLNEVWGPNSVEHTHYLRVYVGGLRKKLHIREELAEIIVTEAGVGYRLLDL</sequence>
<evidence type="ECO:0000256" key="7">
    <source>
        <dbReference type="ARBA" id="ARBA00023163"/>
    </source>
</evidence>
<evidence type="ECO:0000256" key="3">
    <source>
        <dbReference type="ARBA" id="ARBA00022553"/>
    </source>
</evidence>
<accession>Q6MM81</accession>
<evidence type="ECO:0000256" key="6">
    <source>
        <dbReference type="ARBA" id="ARBA00023125"/>
    </source>
</evidence>
<dbReference type="Proteomes" id="UP000008080">
    <property type="component" value="Chromosome"/>
</dbReference>
<name>Q6MM81_BDEBA</name>
<dbReference type="SUPFAM" id="SSF52172">
    <property type="entry name" value="CheY-like"/>
    <property type="match status" value="1"/>
</dbReference>